<dbReference type="Proteomes" id="UP001229244">
    <property type="component" value="Unassembled WGS sequence"/>
</dbReference>
<dbReference type="EC" id="3.6.1.11" evidence="3"/>
<sequence>MAAESDPDFELNEEAPLGRLPGFGPIGVIDIGSNSVRLVLYERSSRAPTPLYNEKVLAGLGKGLSESGRLRDDSIETALAALRRFRQLADQSGASKLDVIATAAVRDASNGQAFINAVTGICGDGLQVLSGKEEAKMAALGVVSSFWRPSGVVGDMGGGSLELIEVDIDRLGEGETFPLGGLRLSESSKGSARKAGKVAAEALAASKGLQAAQGRAFYAVGGTWRALAHLHMHLTDYPLRIMHHYTIPADEAFEFCRKIVRSDPAQIEGIDTVSRSRRPLLPFGAAVLEQVIKIGRPSEIVLSALGLREGHLYESLPPEIQAEDGLLDAAGELCDLRSRSPRHGRELGPWTGEVFQALGVDETQEEARLRVAACLLADIAWRAHPDYRGEQAVAMIANGAFIGVDHPGRGYLALSIFHRYAGSSSEEQLPVIHRLVPSRLKYRARLLGAAMRLAYTLSASMPGVIPRTTVVREGERIVLHIPRELAALDGEVIRRRLDQLADLADQASTVVVS</sequence>
<feature type="domain" description="Exopolyphosphatase C-terminal" evidence="2">
    <location>
        <begin position="326"/>
        <end position="507"/>
    </location>
</feature>
<dbReference type="GO" id="GO:0008894">
    <property type="term" value="F:guanosine-5'-triphosphate,3'-diphosphate diphosphatase activity"/>
    <property type="evidence" value="ECO:0007669"/>
    <property type="project" value="UniProtKB-EC"/>
</dbReference>
<dbReference type="EC" id="3.6.1.40" evidence="3"/>
<keyword evidence="4" id="KW-1185">Reference proteome</keyword>
<name>A0AAE3VPI3_9HYPH</name>
<gene>
    <name evidence="3" type="ORF">J2S73_002184</name>
</gene>
<dbReference type="Pfam" id="PF02541">
    <property type="entry name" value="Ppx-GppA"/>
    <property type="match status" value="1"/>
</dbReference>
<evidence type="ECO:0000313" key="3">
    <source>
        <dbReference type="EMBL" id="MDQ0315727.1"/>
    </source>
</evidence>
<reference evidence="3" key="1">
    <citation type="submission" date="2023-07" db="EMBL/GenBank/DDBJ databases">
        <title>Genomic Encyclopedia of Type Strains, Phase IV (KMG-IV): sequencing the most valuable type-strain genomes for metagenomic binning, comparative biology and taxonomic classification.</title>
        <authorList>
            <person name="Goeker M."/>
        </authorList>
    </citation>
    <scope>NUCLEOTIDE SEQUENCE</scope>
    <source>
        <strain evidence="3">DSM 21202</strain>
    </source>
</reference>
<dbReference type="AlphaFoldDB" id="A0AAE3VPI3"/>
<accession>A0AAE3VPI3</accession>
<dbReference type="InterPro" id="IPR048951">
    <property type="entry name" value="Ppx_C"/>
</dbReference>
<proteinExistence type="predicted"/>
<dbReference type="Gene3D" id="1.10.3210.10">
    <property type="entry name" value="Hypothetical protein af1432"/>
    <property type="match status" value="1"/>
</dbReference>
<evidence type="ECO:0000259" key="1">
    <source>
        <dbReference type="Pfam" id="PF02541"/>
    </source>
</evidence>
<keyword evidence="3" id="KW-0378">Hydrolase</keyword>
<dbReference type="PANTHER" id="PTHR30005:SF0">
    <property type="entry name" value="RETROGRADE REGULATION PROTEIN 2"/>
    <property type="match status" value="1"/>
</dbReference>
<dbReference type="GO" id="GO:0004309">
    <property type="term" value="F:exopolyphosphatase activity"/>
    <property type="evidence" value="ECO:0007669"/>
    <property type="project" value="UniProtKB-EC"/>
</dbReference>
<dbReference type="EMBL" id="JAUSUL010000002">
    <property type="protein sequence ID" value="MDQ0315727.1"/>
    <property type="molecule type" value="Genomic_DNA"/>
</dbReference>
<dbReference type="SUPFAM" id="SSF53067">
    <property type="entry name" value="Actin-like ATPase domain"/>
    <property type="match status" value="2"/>
</dbReference>
<dbReference type="Gene3D" id="3.30.420.150">
    <property type="entry name" value="Exopolyphosphatase. Domain 2"/>
    <property type="match status" value="1"/>
</dbReference>
<dbReference type="InterPro" id="IPR003695">
    <property type="entry name" value="Ppx_GppA_N"/>
</dbReference>
<evidence type="ECO:0000259" key="2">
    <source>
        <dbReference type="Pfam" id="PF21697"/>
    </source>
</evidence>
<dbReference type="SUPFAM" id="SSF109604">
    <property type="entry name" value="HD-domain/PDEase-like"/>
    <property type="match status" value="1"/>
</dbReference>
<dbReference type="InterPro" id="IPR050273">
    <property type="entry name" value="GppA/Ppx_hydrolase"/>
</dbReference>
<dbReference type="InterPro" id="IPR043129">
    <property type="entry name" value="ATPase_NBD"/>
</dbReference>
<dbReference type="CDD" id="cd24052">
    <property type="entry name" value="ASKHA_NBD_HpPPX-GppA-like"/>
    <property type="match status" value="1"/>
</dbReference>
<feature type="domain" description="Ppx/GppA phosphatase N-terminal" evidence="1">
    <location>
        <begin position="44"/>
        <end position="317"/>
    </location>
</feature>
<comment type="caution">
    <text evidence="3">The sequence shown here is derived from an EMBL/GenBank/DDBJ whole genome shotgun (WGS) entry which is preliminary data.</text>
</comment>
<dbReference type="Pfam" id="PF21697">
    <property type="entry name" value="Ppx_C"/>
    <property type="match status" value="1"/>
</dbReference>
<dbReference type="Gene3D" id="3.30.420.40">
    <property type="match status" value="1"/>
</dbReference>
<evidence type="ECO:0000313" key="4">
    <source>
        <dbReference type="Proteomes" id="UP001229244"/>
    </source>
</evidence>
<protein>
    <submittedName>
        <fullName evidence="3">Exopolyphosphatase/guanosine-5'-triphosphate, 3'-diphosphate pyrophosphatase</fullName>
        <ecNumber evidence="3">3.6.1.11</ecNumber>
        <ecNumber evidence="3">3.6.1.40</ecNumber>
    </submittedName>
</protein>
<organism evidence="3 4">
    <name type="scientific">Amorphus orientalis</name>
    <dbReference type="NCBI Taxonomy" id="649198"/>
    <lineage>
        <taxon>Bacteria</taxon>
        <taxon>Pseudomonadati</taxon>
        <taxon>Pseudomonadota</taxon>
        <taxon>Alphaproteobacteria</taxon>
        <taxon>Hyphomicrobiales</taxon>
        <taxon>Amorphaceae</taxon>
        <taxon>Amorphus</taxon>
    </lineage>
</organism>
<dbReference type="PANTHER" id="PTHR30005">
    <property type="entry name" value="EXOPOLYPHOSPHATASE"/>
    <property type="match status" value="1"/>
</dbReference>